<dbReference type="AlphaFoldDB" id="K0UJ16"/>
<sequence>MLDTPFTLREAGPGSLTARIAARTFAGRLDQQLALGFTGKPGTPLAAHARRLESPRERRSIACSFERTVADAHDGSAWRTGRIPLHRNSIRTAQDTVQVIIDRLRSPHPVQARGMARLRRVLADGGGPLYEFGAGDLDGRLRAALCAL</sequence>
<dbReference type="PATRIC" id="fig|1194972.3.peg.4084"/>
<dbReference type="RefSeq" id="WP_003929460.1">
    <property type="nucleotide sequence ID" value="NZ_JH814686.1"/>
</dbReference>
<evidence type="ECO:0000313" key="1">
    <source>
        <dbReference type="EMBL" id="EJZ06846.1"/>
    </source>
</evidence>
<protein>
    <submittedName>
        <fullName evidence="1">Uncharacterized protein</fullName>
    </submittedName>
</protein>
<gene>
    <name evidence="1" type="ORF">MVAC_20508</name>
</gene>
<comment type="caution">
    <text evidence="1">The sequence shown here is derived from an EMBL/GenBank/DDBJ whole genome shotgun (WGS) entry which is preliminary data.</text>
</comment>
<evidence type="ECO:0000313" key="2">
    <source>
        <dbReference type="Proteomes" id="UP000006072"/>
    </source>
</evidence>
<name>K0UJ16_MYCVA</name>
<accession>K0UJ16</accession>
<proteinExistence type="predicted"/>
<dbReference type="HOGENOM" id="CLU_137334_0_0_11"/>
<dbReference type="EMBL" id="ALQA01000051">
    <property type="protein sequence ID" value="EJZ06846.1"/>
    <property type="molecule type" value="Genomic_DNA"/>
</dbReference>
<keyword evidence="2" id="KW-1185">Reference proteome</keyword>
<dbReference type="eggNOG" id="ENOG502ZJ53">
    <property type="taxonomic scope" value="Bacteria"/>
</dbReference>
<reference evidence="1 2" key="1">
    <citation type="journal article" date="2012" name="J. Bacteriol.">
        <title>Complete Genome Sequence of Mycobacterium vaccae Type Strain ATCC 25954.</title>
        <authorList>
            <person name="Ho Y.S."/>
            <person name="Adroub S.A."/>
            <person name="Abadi M."/>
            <person name="Al Alwan B."/>
            <person name="Alkhateeb R."/>
            <person name="Gao G."/>
            <person name="Ragab A."/>
            <person name="Ali S."/>
            <person name="van Soolingen D."/>
            <person name="Bitter W."/>
            <person name="Pain A."/>
            <person name="Abdallah A.M."/>
        </authorList>
    </citation>
    <scope>NUCLEOTIDE SEQUENCE [LARGE SCALE GENOMIC DNA]</scope>
    <source>
        <strain evidence="1 2">ATCC 25954</strain>
    </source>
</reference>
<organism evidence="1 2">
    <name type="scientific">Mycolicibacterium vaccae ATCC 25954</name>
    <dbReference type="NCBI Taxonomy" id="1194972"/>
    <lineage>
        <taxon>Bacteria</taxon>
        <taxon>Bacillati</taxon>
        <taxon>Actinomycetota</taxon>
        <taxon>Actinomycetes</taxon>
        <taxon>Mycobacteriales</taxon>
        <taxon>Mycobacteriaceae</taxon>
        <taxon>Mycolicibacterium</taxon>
    </lineage>
</organism>
<dbReference type="Proteomes" id="UP000006072">
    <property type="component" value="Unassembled WGS sequence"/>
</dbReference>